<comment type="caution">
    <text evidence="1">The sequence shown here is derived from an EMBL/GenBank/DDBJ whole genome shotgun (WGS) entry which is preliminary data.</text>
</comment>
<dbReference type="Gene3D" id="3.40.50.1820">
    <property type="entry name" value="alpha/beta hydrolase"/>
    <property type="match status" value="1"/>
</dbReference>
<accession>A0A7W2AS24</accession>
<keyword evidence="2" id="KW-1185">Reference proteome</keyword>
<dbReference type="InterPro" id="IPR050583">
    <property type="entry name" value="Mycobacterial_A85_antigen"/>
</dbReference>
<evidence type="ECO:0000313" key="1">
    <source>
        <dbReference type="EMBL" id="MBA4602240.1"/>
    </source>
</evidence>
<dbReference type="Proteomes" id="UP000538292">
    <property type="component" value="Unassembled WGS sequence"/>
</dbReference>
<protein>
    <submittedName>
        <fullName evidence="1">Esterase family protein</fullName>
    </submittedName>
</protein>
<dbReference type="RefSeq" id="WP_181739568.1">
    <property type="nucleotide sequence ID" value="NZ_JACEOL010000027.1"/>
</dbReference>
<evidence type="ECO:0000313" key="2">
    <source>
        <dbReference type="Proteomes" id="UP000538292"/>
    </source>
</evidence>
<dbReference type="InterPro" id="IPR029058">
    <property type="entry name" value="AB_hydrolase_fold"/>
</dbReference>
<sequence length="242" mass="27568">MFKRTIKREALKSVCLDETKEILIFLPGEEQSLQKNYPLLVLHDGNDYFNLGRIVTQAVQMIDDGQLDPFVMVAIPVDKEKRSSEYSPAGNRQPLHMQMVMDELLPFIREKYPVSSKKEDLVIGGSSLGGTVSLHIALKYPDQVNNVLSQSGAFFKATSEEIMRQHSLSHLQIYQSIGTSETAVPTHMGKLDLLARNREIYRNLKKKKAQVHYIEADGDHTWGFWQRDLPNALNYFFGNALK</sequence>
<dbReference type="InterPro" id="IPR000801">
    <property type="entry name" value="Esterase-like"/>
</dbReference>
<organism evidence="1 2">
    <name type="scientific">Thermoactinomyces mirandus</name>
    <dbReference type="NCBI Taxonomy" id="2756294"/>
    <lineage>
        <taxon>Bacteria</taxon>
        <taxon>Bacillati</taxon>
        <taxon>Bacillota</taxon>
        <taxon>Bacilli</taxon>
        <taxon>Bacillales</taxon>
        <taxon>Thermoactinomycetaceae</taxon>
        <taxon>Thermoactinomyces</taxon>
    </lineage>
</organism>
<dbReference type="SUPFAM" id="SSF53474">
    <property type="entry name" value="alpha/beta-Hydrolases"/>
    <property type="match status" value="1"/>
</dbReference>
<name>A0A7W2AS24_9BACL</name>
<gene>
    <name evidence="1" type="ORF">H2C83_07905</name>
</gene>
<dbReference type="Pfam" id="PF00756">
    <property type="entry name" value="Esterase"/>
    <property type="match status" value="1"/>
</dbReference>
<proteinExistence type="predicted"/>
<dbReference type="PANTHER" id="PTHR48098">
    <property type="entry name" value="ENTEROCHELIN ESTERASE-RELATED"/>
    <property type="match status" value="1"/>
</dbReference>
<dbReference type="PANTHER" id="PTHR48098:SF3">
    <property type="entry name" value="IRON(III) ENTEROBACTIN ESTERASE"/>
    <property type="match status" value="1"/>
</dbReference>
<dbReference type="AlphaFoldDB" id="A0A7W2AS24"/>
<dbReference type="EMBL" id="JACEOL010000027">
    <property type="protein sequence ID" value="MBA4602240.1"/>
    <property type="molecule type" value="Genomic_DNA"/>
</dbReference>
<reference evidence="1 2" key="1">
    <citation type="submission" date="2020-07" db="EMBL/GenBank/DDBJ databases">
        <title>Thermoactinomyces phylogeny.</title>
        <authorList>
            <person name="Dunlap C."/>
        </authorList>
    </citation>
    <scope>NUCLEOTIDE SEQUENCE [LARGE SCALE GENOMIC DNA]</scope>
    <source>
        <strain evidence="1 2">AMNI-1</strain>
    </source>
</reference>